<dbReference type="InterPro" id="IPR037401">
    <property type="entry name" value="SnoaL-like"/>
</dbReference>
<feature type="domain" description="SnoaL-like" evidence="1">
    <location>
        <begin position="17"/>
        <end position="125"/>
    </location>
</feature>
<name>A0A857GJL1_9GAMM</name>
<dbReference type="RefSeq" id="WP_159341139.1">
    <property type="nucleotide sequence ID" value="NZ_CP024621.1"/>
</dbReference>
<dbReference type="Pfam" id="PF12680">
    <property type="entry name" value="SnoaL_2"/>
    <property type="match status" value="1"/>
</dbReference>
<evidence type="ECO:0000313" key="3">
    <source>
        <dbReference type="Proteomes" id="UP000463949"/>
    </source>
</evidence>
<dbReference type="EMBL" id="CP024621">
    <property type="protein sequence ID" value="QHD48756.1"/>
    <property type="molecule type" value="Genomic_DNA"/>
</dbReference>
<accession>A0A857GJL1</accession>
<dbReference type="AlphaFoldDB" id="A0A857GJL1"/>
<protein>
    <submittedName>
        <fullName evidence="2">Tautomerase</fullName>
    </submittedName>
</protein>
<gene>
    <name evidence="2" type="ORF">CTT34_03175</name>
</gene>
<dbReference type="KEGG" id="hmd:CTT34_03175"/>
<dbReference type="SUPFAM" id="SSF54427">
    <property type="entry name" value="NTF2-like"/>
    <property type="match status" value="1"/>
</dbReference>
<sequence length="137" mass="15586">MLNLHSGTKEHHGIAQVRAFLSAMEDRDLPRAERYLAATVTIRFPGSPTMSRLSEVVEWAQARYRQVHKTIHAVDLCSDQQRCANADHCVVVCHGELSVEWLDGSTSNGVRFIDRFELTDGLITRQEVWNDLALVRR</sequence>
<evidence type="ECO:0000313" key="2">
    <source>
        <dbReference type="EMBL" id="QHD48756.1"/>
    </source>
</evidence>
<evidence type="ECO:0000259" key="1">
    <source>
        <dbReference type="Pfam" id="PF12680"/>
    </source>
</evidence>
<dbReference type="OrthoDB" id="8635217at2"/>
<proteinExistence type="predicted"/>
<dbReference type="Gene3D" id="3.10.450.50">
    <property type="match status" value="1"/>
</dbReference>
<dbReference type="InterPro" id="IPR032710">
    <property type="entry name" value="NTF2-like_dom_sf"/>
</dbReference>
<reference evidence="2 3" key="1">
    <citation type="submission" date="2017-10" db="EMBL/GenBank/DDBJ databases">
        <title>Coral associated bacteria.</title>
        <authorList>
            <person name="Wang X."/>
        </authorList>
    </citation>
    <scope>NUCLEOTIDE SEQUENCE [LARGE SCALE GENOMIC DNA]</scope>
    <source>
        <strain evidence="2 3">SCSIO 43005</strain>
    </source>
</reference>
<dbReference type="Proteomes" id="UP000463949">
    <property type="component" value="Chromosome"/>
</dbReference>
<organism evidence="2 3">
    <name type="scientific">Vreelandella aquamarina</name>
    <dbReference type="NCBI Taxonomy" id="77097"/>
    <lineage>
        <taxon>Bacteria</taxon>
        <taxon>Pseudomonadati</taxon>
        <taxon>Pseudomonadota</taxon>
        <taxon>Gammaproteobacteria</taxon>
        <taxon>Oceanospirillales</taxon>
        <taxon>Halomonadaceae</taxon>
        <taxon>Vreelandella</taxon>
    </lineage>
</organism>